<dbReference type="GO" id="GO:0007214">
    <property type="term" value="P:gamma-aminobutyric acid signaling pathway"/>
    <property type="evidence" value="ECO:0007669"/>
    <property type="project" value="TreeGrafter"/>
</dbReference>
<feature type="region of interest" description="Disordered" evidence="11">
    <location>
        <begin position="459"/>
        <end position="494"/>
    </location>
</feature>
<gene>
    <name evidence="15" type="primary">GPR156</name>
</gene>
<evidence type="ECO:0000313" key="15">
    <source>
        <dbReference type="RefSeq" id="XP_054858174.1"/>
    </source>
</evidence>
<keyword evidence="9" id="KW-0807">Transducer</keyword>
<feature type="transmembrane region" description="Helical" evidence="12">
    <location>
        <begin position="100"/>
        <end position="120"/>
    </location>
</feature>
<feature type="transmembrane region" description="Helical" evidence="12">
    <location>
        <begin position="303"/>
        <end position="324"/>
    </location>
</feature>
<name>A0AA97KNV4_EUBMA</name>
<dbReference type="InterPro" id="IPR002455">
    <property type="entry name" value="GPCR3_GABA-B"/>
</dbReference>
<sequence length="813" mass="90102">MMWLRGNFGCAVEMKLNHSNLCEGSYGCRSPAQQDNTVQDFCTIKISSSDNNCKSPPVSSAALRGIVWVLLTGGILLSCFFLIFTVRFRRNRIVKMSSPNLNVVTLLGSSLTYGSAYLFGIEKQNPLSGPSVEMLVQMRICLLCIGGSLAFGPILGKSWRLYKVFTQRVPDKRVNIKDLQLLIMVGALVGADIVLLSAWIFLDPVQCLQNLNADVKVTEKDLTCIVYRGYFCTSLYSDLWLFLFLGFKGVLLMYGAYLAGLTYDVSCPPVNQSLTLIVGITVIFLSAKMTLVVNRFFHSWHNLVFGTISGGIFVCTTTMNCLIFTPQVRQLKAFENQNEGVSHVAKFFTSSSKNFHSTIYSEEEIGQLIGEKNTMMHLLAEKDTAIAILQEQVNSAKEKLTRLVASEDDREAIDSPFPSAYSCPWDLSAADCSSKATEDTPRDLSLPGQEQNTWQILQFSNSPPIPGSSNKNECVGDPKCTSQPNLPPEIPDRCRPLSRAKNISDCSGGPDDRHKWLFQYAAPCSTGALQEPLRKNFSILSVGAEQDQVRPQLPGISYVSRDKLQEVLQELSMDHKASSQTSTRGAEQSAACEWSTGGWPQEIQATTLTRLSPFKIEAETKIPTCLPGSTVPDAWCIMNRRASRSQRSHSKISQFPWATESDTTEQHSLHQPLSFPSSVCKGRLNYKAENWSEHPSREESNWLLDKHPMENCAPLLCPGSPMTFHHQPRDFASRTAQLYLDSDSSSTASSGGARCCHHRHCCDLCHHSLSSSSDGCSTDMDSEPSISLYYGSNLFGKPQPIVNFNEDLEPTYV</sequence>
<keyword evidence="10" id="KW-0175">Coiled coil</keyword>
<evidence type="ECO:0000256" key="5">
    <source>
        <dbReference type="ARBA" id="ARBA00023040"/>
    </source>
</evidence>
<dbReference type="Proteomes" id="UP001190640">
    <property type="component" value="Chromosome 18"/>
</dbReference>
<dbReference type="CTD" id="165829"/>
<keyword evidence="5" id="KW-0297">G-protein coupled receptor</keyword>
<evidence type="ECO:0000256" key="12">
    <source>
        <dbReference type="SAM" id="Phobius"/>
    </source>
</evidence>
<keyword evidence="4 12" id="KW-1133">Transmembrane helix</keyword>
<evidence type="ECO:0000256" key="6">
    <source>
        <dbReference type="ARBA" id="ARBA00023136"/>
    </source>
</evidence>
<dbReference type="GO" id="GO:0004965">
    <property type="term" value="F:G protein-coupled GABA receptor activity"/>
    <property type="evidence" value="ECO:0007669"/>
    <property type="project" value="InterPro"/>
</dbReference>
<organism evidence="14 15">
    <name type="scientific">Eublepharis macularius</name>
    <name type="common">Leopard gecko</name>
    <name type="synonym">Cyrtodactylus macularius</name>
    <dbReference type="NCBI Taxonomy" id="481883"/>
    <lineage>
        <taxon>Eukaryota</taxon>
        <taxon>Metazoa</taxon>
        <taxon>Chordata</taxon>
        <taxon>Craniata</taxon>
        <taxon>Vertebrata</taxon>
        <taxon>Euteleostomi</taxon>
        <taxon>Lepidosauria</taxon>
        <taxon>Squamata</taxon>
        <taxon>Bifurcata</taxon>
        <taxon>Gekkota</taxon>
        <taxon>Eublepharidae</taxon>
        <taxon>Eublepharinae</taxon>
        <taxon>Eublepharis</taxon>
    </lineage>
</organism>
<dbReference type="GO" id="GO:0038039">
    <property type="term" value="C:G protein-coupled receptor heterodimeric complex"/>
    <property type="evidence" value="ECO:0007669"/>
    <property type="project" value="TreeGrafter"/>
</dbReference>
<proteinExistence type="inferred from homology"/>
<dbReference type="PANTHER" id="PTHR10519">
    <property type="entry name" value="GABA-B RECEPTOR"/>
    <property type="match status" value="1"/>
</dbReference>
<evidence type="ECO:0000256" key="11">
    <source>
        <dbReference type="SAM" id="MobiDB-lite"/>
    </source>
</evidence>
<reference evidence="15" key="1">
    <citation type="submission" date="2025-08" db="UniProtKB">
        <authorList>
            <consortium name="RefSeq"/>
        </authorList>
    </citation>
    <scope>IDENTIFICATION</scope>
    <source>
        <tissue evidence="15">Blood</tissue>
    </source>
</reference>
<protein>
    <submittedName>
        <fullName evidence="15">Probable G-protein coupled receptor 156</fullName>
    </submittedName>
</protein>
<keyword evidence="6 12" id="KW-0472">Membrane</keyword>
<comment type="subcellular location">
    <subcellularLocation>
        <location evidence="1">Membrane</location>
        <topology evidence="1">Multi-pass membrane protein</topology>
    </subcellularLocation>
</comment>
<comment type="similarity">
    <text evidence="2">Belongs to the G-protein coupled receptor 3 family. GABA-B receptor subfamily.</text>
</comment>
<accession>A0AA97KNV4</accession>
<dbReference type="PANTHER" id="PTHR10519:SF20">
    <property type="entry name" value="G-PROTEIN COUPLED RECEPTOR 156-RELATED"/>
    <property type="match status" value="1"/>
</dbReference>
<keyword evidence="3 12" id="KW-0812">Transmembrane</keyword>
<feature type="transmembrane region" description="Helical" evidence="12">
    <location>
        <begin position="179"/>
        <end position="202"/>
    </location>
</feature>
<dbReference type="CDD" id="cd15292">
    <property type="entry name" value="7tmC_GPR156"/>
    <property type="match status" value="1"/>
</dbReference>
<evidence type="ECO:0000259" key="13">
    <source>
        <dbReference type="PROSITE" id="PS50259"/>
    </source>
</evidence>
<feature type="domain" description="G-protein coupled receptors family 3 profile" evidence="13">
    <location>
        <begin position="63"/>
        <end position="331"/>
    </location>
</feature>
<dbReference type="GeneID" id="129345196"/>
<evidence type="ECO:0000313" key="14">
    <source>
        <dbReference type="Proteomes" id="UP001190640"/>
    </source>
</evidence>
<dbReference type="Pfam" id="PF00003">
    <property type="entry name" value="7tm_3"/>
    <property type="match status" value="1"/>
</dbReference>
<evidence type="ECO:0000256" key="7">
    <source>
        <dbReference type="ARBA" id="ARBA00023170"/>
    </source>
</evidence>
<dbReference type="RefSeq" id="XP_054858174.1">
    <property type="nucleotide sequence ID" value="XM_055002199.1"/>
</dbReference>
<evidence type="ECO:0000256" key="4">
    <source>
        <dbReference type="ARBA" id="ARBA00022989"/>
    </source>
</evidence>
<evidence type="ECO:0000256" key="2">
    <source>
        <dbReference type="ARBA" id="ARBA00008991"/>
    </source>
</evidence>
<keyword evidence="7 15" id="KW-0675">Receptor</keyword>
<keyword evidence="8" id="KW-0325">Glycoprotein</keyword>
<dbReference type="KEGG" id="emc:129345196"/>
<feature type="transmembrane region" description="Helical" evidence="12">
    <location>
        <begin position="140"/>
        <end position="159"/>
    </location>
</feature>
<evidence type="ECO:0000256" key="1">
    <source>
        <dbReference type="ARBA" id="ARBA00004141"/>
    </source>
</evidence>
<dbReference type="InterPro" id="IPR041946">
    <property type="entry name" value="GPR156_7TM"/>
</dbReference>
<feature type="transmembrane region" description="Helical" evidence="12">
    <location>
        <begin position="239"/>
        <end position="262"/>
    </location>
</feature>
<feature type="coiled-coil region" evidence="10">
    <location>
        <begin position="379"/>
        <end position="406"/>
    </location>
</feature>
<feature type="compositionally biased region" description="Polar residues" evidence="11">
    <location>
        <begin position="459"/>
        <end position="472"/>
    </location>
</feature>
<dbReference type="InterPro" id="IPR017978">
    <property type="entry name" value="GPCR_3_C"/>
</dbReference>
<evidence type="ECO:0000256" key="3">
    <source>
        <dbReference type="ARBA" id="ARBA00022692"/>
    </source>
</evidence>
<dbReference type="PRINTS" id="PR01176">
    <property type="entry name" value="GABABRECEPTR"/>
</dbReference>
<evidence type="ECO:0000256" key="8">
    <source>
        <dbReference type="ARBA" id="ARBA00023180"/>
    </source>
</evidence>
<feature type="transmembrane region" description="Helical" evidence="12">
    <location>
        <begin position="66"/>
        <end position="88"/>
    </location>
</feature>
<evidence type="ECO:0000256" key="10">
    <source>
        <dbReference type="SAM" id="Coils"/>
    </source>
</evidence>
<keyword evidence="14" id="KW-1185">Reference proteome</keyword>
<dbReference type="PROSITE" id="PS50259">
    <property type="entry name" value="G_PROTEIN_RECEP_F3_4"/>
    <property type="match status" value="1"/>
</dbReference>
<dbReference type="AlphaFoldDB" id="A0AA97KNV4"/>
<feature type="transmembrane region" description="Helical" evidence="12">
    <location>
        <begin position="274"/>
        <end position="297"/>
    </location>
</feature>
<evidence type="ECO:0000256" key="9">
    <source>
        <dbReference type="ARBA" id="ARBA00023224"/>
    </source>
</evidence>